<sequence>MPVHFASSKPETSVPARVICCKTDGADAVSNLSFIIACQRLIHHADISEIFM</sequence>
<proteinExistence type="predicted"/>
<accession>A0A256GMH4</accession>
<comment type="caution">
    <text evidence="1">The sequence shown here is derived from an EMBL/GenBank/DDBJ whole genome shotgun (WGS) entry which is preliminary data.</text>
</comment>
<evidence type="ECO:0000313" key="1">
    <source>
        <dbReference type="EMBL" id="OYR28373.1"/>
    </source>
</evidence>
<dbReference type="EMBL" id="NNRN01000051">
    <property type="protein sequence ID" value="OYR28373.1"/>
    <property type="molecule type" value="Genomic_DNA"/>
</dbReference>
<gene>
    <name evidence="1" type="ORF">CES86_2988</name>
</gene>
<dbReference type="Proteomes" id="UP000216363">
    <property type="component" value="Unassembled WGS sequence"/>
</dbReference>
<evidence type="ECO:0000313" key="2">
    <source>
        <dbReference type="Proteomes" id="UP000216363"/>
    </source>
</evidence>
<organism evidence="1 2">
    <name type="scientific">Brucella lupini</name>
    <dbReference type="NCBI Taxonomy" id="255457"/>
    <lineage>
        <taxon>Bacteria</taxon>
        <taxon>Pseudomonadati</taxon>
        <taxon>Pseudomonadota</taxon>
        <taxon>Alphaproteobacteria</taxon>
        <taxon>Hyphomicrobiales</taxon>
        <taxon>Brucellaceae</taxon>
        <taxon>Brucella/Ochrobactrum group</taxon>
        <taxon>Brucella</taxon>
    </lineage>
</organism>
<name>A0A256GMH4_9HYPH</name>
<dbReference type="AlphaFoldDB" id="A0A256GMH4"/>
<protein>
    <submittedName>
        <fullName evidence="1">Uncharacterized protein</fullName>
    </submittedName>
</protein>
<reference evidence="1 2" key="1">
    <citation type="submission" date="2017-07" db="EMBL/GenBank/DDBJ databases">
        <title>Draft genome of Ochrobactrum lupini type strain LUP21.</title>
        <authorList>
            <person name="Krzyzanowska D.M."/>
            <person name="Jafra S."/>
        </authorList>
    </citation>
    <scope>NUCLEOTIDE SEQUENCE [LARGE SCALE GENOMIC DNA]</scope>
    <source>
        <strain evidence="1 2">LUP21</strain>
    </source>
</reference>